<keyword evidence="5" id="KW-1185">Reference proteome</keyword>
<dbReference type="Gene3D" id="3.90.640.20">
    <property type="entry name" value="Heat-shock cognate protein, ATPase"/>
    <property type="match status" value="1"/>
</dbReference>
<organism evidence="4 5">
    <name type="scientific">Peribacillus loiseleuriae</name>
    <dbReference type="NCBI Taxonomy" id="1679170"/>
    <lineage>
        <taxon>Bacteria</taxon>
        <taxon>Bacillati</taxon>
        <taxon>Bacillota</taxon>
        <taxon>Bacilli</taxon>
        <taxon>Bacillales</taxon>
        <taxon>Bacillaceae</taxon>
        <taxon>Peribacillus</taxon>
    </lineage>
</organism>
<dbReference type="InterPro" id="IPR021729">
    <property type="entry name" value="DUF3298"/>
</dbReference>
<feature type="domain" description="DUF3298" evidence="2">
    <location>
        <begin position="157"/>
        <end position="232"/>
    </location>
</feature>
<dbReference type="InterPro" id="IPR037126">
    <property type="entry name" value="PdaC/RsiV-like_sf"/>
</dbReference>
<sequence length="235" mass="27016">MRNPFVLRALVLMIIFFLMNFFALPSAKSYANSPIKVITHTYNGIKFLTYPQVTDLKNKSAQKKINAMLEKHIQNSHNDYQKLKESMKKIQGEPLCNEAPSACQYEYNSIYKVLYNKDHKISILMNDYQFSGGAHGNTIVTTYNFNTDNGKQYRLDDIITKESIYAKITTYAKEYIKMHPDVFFTDNDTLNAFQVTKDHAFYFVDGGIALIFQSYEVAPYSSGQPVIVIPTSIYK</sequence>
<dbReference type="EMBL" id="LFZW01000001">
    <property type="protein sequence ID" value="KMY49896.1"/>
    <property type="molecule type" value="Genomic_DNA"/>
</dbReference>
<keyword evidence="1" id="KW-0175">Coiled coil</keyword>
<evidence type="ECO:0008006" key="6">
    <source>
        <dbReference type="Google" id="ProtNLM"/>
    </source>
</evidence>
<feature type="domain" description="Deacetylase PdaC" evidence="3">
    <location>
        <begin position="48"/>
        <end position="138"/>
    </location>
</feature>
<name>A0A0K9GTE0_9BACI</name>
<dbReference type="PATRIC" id="fig|1679170.3.peg.2335"/>
<gene>
    <name evidence="4" type="ORF">AC625_10460</name>
</gene>
<feature type="coiled-coil region" evidence="1">
    <location>
        <begin position="66"/>
        <end position="93"/>
    </location>
</feature>
<evidence type="ECO:0000259" key="3">
    <source>
        <dbReference type="Pfam" id="PF13739"/>
    </source>
</evidence>
<comment type="caution">
    <text evidence="4">The sequence shown here is derived from an EMBL/GenBank/DDBJ whole genome shotgun (WGS) entry which is preliminary data.</text>
</comment>
<evidence type="ECO:0000313" key="4">
    <source>
        <dbReference type="EMBL" id="KMY49896.1"/>
    </source>
</evidence>
<proteinExistence type="predicted"/>
<evidence type="ECO:0000259" key="2">
    <source>
        <dbReference type="Pfam" id="PF11738"/>
    </source>
</evidence>
<dbReference type="Proteomes" id="UP000037146">
    <property type="component" value="Unassembled WGS sequence"/>
</dbReference>
<evidence type="ECO:0000256" key="1">
    <source>
        <dbReference type="SAM" id="Coils"/>
    </source>
</evidence>
<dbReference type="Pfam" id="PF13739">
    <property type="entry name" value="PdaC"/>
    <property type="match status" value="1"/>
</dbReference>
<dbReference type="AlphaFoldDB" id="A0A0K9GTE0"/>
<protein>
    <recommendedName>
        <fullName evidence="6">Deacetylase PdaC domain-containing protein</fullName>
    </recommendedName>
</protein>
<dbReference type="RefSeq" id="WP_049681244.1">
    <property type="nucleotide sequence ID" value="NZ_LFZW01000001.1"/>
</dbReference>
<dbReference type="Pfam" id="PF11738">
    <property type="entry name" value="DUF3298"/>
    <property type="match status" value="1"/>
</dbReference>
<reference evidence="5" key="1">
    <citation type="submission" date="2015-07" db="EMBL/GenBank/DDBJ databases">
        <title>Genome sequencing project for genomic taxonomy and phylogenomics of Bacillus-like bacteria.</title>
        <authorList>
            <person name="Liu B."/>
            <person name="Wang J."/>
            <person name="Zhu Y."/>
            <person name="Liu G."/>
            <person name="Chen Q."/>
            <person name="Chen Z."/>
            <person name="Lan J."/>
            <person name="Che J."/>
            <person name="Ge C."/>
            <person name="Shi H."/>
            <person name="Pan Z."/>
            <person name="Liu X."/>
        </authorList>
    </citation>
    <scope>NUCLEOTIDE SEQUENCE [LARGE SCALE GENOMIC DNA]</scope>
    <source>
        <strain evidence="5">FJAT-27997</strain>
    </source>
</reference>
<dbReference type="Gene3D" id="3.30.565.40">
    <property type="entry name" value="Fervidobacterium nodosum Rt17-B1 like"/>
    <property type="match status" value="1"/>
</dbReference>
<accession>A0A0K9GTE0</accession>
<dbReference type="OrthoDB" id="5637at2"/>
<evidence type="ECO:0000313" key="5">
    <source>
        <dbReference type="Proteomes" id="UP000037146"/>
    </source>
</evidence>
<dbReference type="InterPro" id="IPR025303">
    <property type="entry name" value="PdaC"/>
</dbReference>